<keyword evidence="6" id="KW-0675">Receptor</keyword>
<keyword evidence="3 6" id="KW-0812">Transmembrane</keyword>
<comment type="caution">
    <text evidence="6">Lacks conserved residue(s) required for the propagation of feature annotation.</text>
</comment>
<reference evidence="7 8" key="1">
    <citation type="journal article" date="2014" name="Nat. Commun.">
        <title>Molecular traces of alternative social organization in a termite genome.</title>
        <authorList>
            <person name="Terrapon N."/>
            <person name="Li C."/>
            <person name="Robertson H.M."/>
            <person name="Ji L."/>
            <person name="Meng X."/>
            <person name="Booth W."/>
            <person name="Chen Z."/>
            <person name="Childers C.P."/>
            <person name="Glastad K.M."/>
            <person name="Gokhale K."/>
            <person name="Gowin J."/>
            <person name="Gronenberg W."/>
            <person name="Hermansen R.A."/>
            <person name="Hu H."/>
            <person name="Hunt B.G."/>
            <person name="Huylmans A.K."/>
            <person name="Khalil S.M."/>
            <person name="Mitchell R.D."/>
            <person name="Munoz-Torres M.C."/>
            <person name="Mustard J.A."/>
            <person name="Pan H."/>
            <person name="Reese J.T."/>
            <person name="Scharf M.E."/>
            <person name="Sun F."/>
            <person name="Vogel H."/>
            <person name="Xiao J."/>
            <person name="Yang W."/>
            <person name="Yang Z."/>
            <person name="Yang Z."/>
            <person name="Zhou J."/>
            <person name="Zhu J."/>
            <person name="Brent C.S."/>
            <person name="Elsik C.G."/>
            <person name="Goodisman M.A."/>
            <person name="Liberles D.A."/>
            <person name="Roe R.M."/>
            <person name="Vargo E.L."/>
            <person name="Vilcinskas A."/>
            <person name="Wang J."/>
            <person name="Bornberg-Bauer E."/>
            <person name="Korb J."/>
            <person name="Zhang G."/>
            <person name="Liebig J."/>
        </authorList>
    </citation>
    <scope>NUCLEOTIDE SEQUENCE [LARGE SCALE GENOMIC DNA]</scope>
    <source>
        <tissue evidence="7">Whole organism</tissue>
    </source>
</reference>
<keyword evidence="5 6" id="KW-0472">Membrane</keyword>
<dbReference type="AlphaFoldDB" id="A0A067RDJ4"/>
<comment type="function">
    <text evidence="6">Gustatory receptor which mediates acceptance or avoidance behavior, depending on its substrates.</text>
</comment>
<evidence type="ECO:0000313" key="7">
    <source>
        <dbReference type="EMBL" id="KDR21837.1"/>
    </source>
</evidence>
<proteinExistence type="inferred from homology"/>
<dbReference type="GO" id="GO:0050909">
    <property type="term" value="P:sensory perception of taste"/>
    <property type="evidence" value="ECO:0007669"/>
    <property type="project" value="InterPro"/>
</dbReference>
<dbReference type="Pfam" id="PF08395">
    <property type="entry name" value="7tm_7"/>
    <property type="match status" value="1"/>
</dbReference>
<feature type="transmembrane region" description="Helical" evidence="6">
    <location>
        <begin position="178"/>
        <end position="205"/>
    </location>
</feature>
<dbReference type="eggNOG" id="ENOG502SPS2">
    <property type="taxonomic scope" value="Eukaryota"/>
</dbReference>
<keyword evidence="6" id="KW-0807">Transducer</keyword>
<comment type="similarity">
    <text evidence="6">Belongs to the insect chemoreceptor superfamily. Gustatory receptor (GR) family.</text>
</comment>
<evidence type="ECO:0000256" key="3">
    <source>
        <dbReference type="ARBA" id="ARBA00022692"/>
    </source>
</evidence>
<evidence type="ECO:0000313" key="8">
    <source>
        <dbReference type="Proteomes" id="UP000027135"/>
    </source>
</evidence>
<feature type="transmembrane region" description="Helical" evidence="6">
    <location>
        <begin position="225"/>
        <end position="242"/>
    </location>
</feature>
<keyword evidence="8" id="KW-1185">Reference proteome</keyword>
<dbReference type="EMBL" id="KK852535">
    <property type="protein sequence ID" value="KDR21837.1"/>
    <property type="molecule type" value="Genomic_DNA"/>
</dbReference>
<evidence type="ECO:0000256" key="6">
    <source>
        <dbReference type="RuleBase" id="RU363108"/>
    </source>
</evidence>
<dbReference type="Proteomes" id="UP000027135">
    <property type="component" value="Unassembled WGS sequence"/>
</dbReference>
<evidence type="ECO:0000256" key="5">
    <source>
        <dbReference type="ARBA" id="ARBA00023136"/>
    </source>
</evidence>
<organism evidence="7 8">
    <name type="scientific">Zootermopsis nevadensis</name>
    <name type="common">Dampwood termite</name>
    <dbReference type="NCBI Taxonomy" id="136037"/>
    <lineage>
        <taxon>Eukaryota</taxon>
        <taxon>Metazoa</taxon>
        <taxon>Ecdysozoa</taxon>
        <taxon>Arthropoda</taxon>
        <taxon>Hexapoda</taxon>
        <taxon>Insecta</taxon>
        <taxon>Pterygota</taxon>
        <taxon>Neoptera</taxon>
        <taxon>Polyneoptera</taxon>
        <taxon>Dictyoptera</taxon>
        <taxon>Blattodea</taxon>
        <taxon>Blattoidea</taxon>
        <taxon>Termitoidae</taxon>
        <taxon>Termopsidae</taxon>
        <taxon>Zootermopsis</taxon>
    </lineage>
</organism>
<protein>
    <recommendedName>
        <fullName evidence="6">Gustatory receptor</fullName>
    </recommendedName>
</protein>
<sequence length="433" mass="48272">MDVTGEYLYIHRKIHPVKRTYPNTVVNVMSAKSPIAVDSLATSLMANEEYHKQISPAVNALRLLGMLPLEMSSDGVPSFRILSPIMAYSVCIYIFKMFTAYNMICTVVLPSFLRNDDFVNIIINWVSLIGLFILAFSSILMWLDSSKFILHMKKWSYFQGLFREVTRQQLVLGIRTRCLIFSIINVLMGICSFGINICILGTNIWPLPYYFFLSTILGSHGVYRVVSYSTLITAGQSLVLSFKNDEKQGNLSAYLIGEYRVLWLRLSQLASETGVVMGKATVFFLSLHLFALTMSLYGCLAGILTKGHSVMESAGLGIGFMFGAASLYGICSMAHETTATIGTEIQEQLQLMSSHSLRPETNIQVREFLQTISMNPPLISVLGFVVVNKGMAKSYASALVTYMIVLLQFNMGQPDGKCDCNVTHNGTEPRIIY</sequence>
<dbReference type="GO" id="GO:0005886">
    <property type="term" value="C:plasma membrane"/>
    <property type="evidence" value="ECO:0007669"/>
    <property type="project" value="UniProtKB-SubCell"/>
</dbReference>
<dbReference type="GO" id="GO:0007165">
    <property type="term" value="P:signal transduction"/>
    <property type="evidence" value="ECO:0007669"/>
    <property type="project" value="UniProtKB-KW"/>
</dbReference>
<dbReference type="STRING" id="136037.A0A067RDJ4"/>
<feature type="transmembrane region" description="Helical" evidence="6">
    <location>
        <begin position="121"/>
        <end position="143"/>
    </location>
</feature>
<dbReference type="InterPro" id="IPR013604">
    <property type="entry name" value="7TM_chemorcpt"/>
</dbReference>
<feature type="transmembrane region" description="Helical" evidence="6">
    <location>
        <begin position="310"/>
        <end position="331"/>
    </location>
</feature>
<gene>
    <name evidence="7" type="ORF">L798_03484</name>
</gene>
<dbReference type="OrthoDB" id="6625921at2759"/>
<evidence type="ECO:0000256" key="1">
    <source>
        <dbReference type="ARBA" id="ARBA00004651"/>
    </source>
</evidence>
<name>A0A067RDJ4_ZOONE</name>
<comment type="subcellular location">
    <subcellularLocation>
        <location evidence="1 6">Cell membrane</location>
        <topology evidence="1 6">Multi-pass membrane protein</topology>
    </subcellularLocation>
</comment>
<evidence type="ECO:0000256" key="4">
    <source>
        <dbReference type="ARBA" id="ARBA00022989"/>
    </source>
</evidence>
<keyword evidence="4 6" id="KW-1133">Transmembrane helix</keyword>
<accession>A0A067RDJ4</accession>
<dbReference type="InParanoid" id="A0A067RDJ4"/>
<keyword evidence="2 6" id="KW-1003">Cell membrane</keyword>
<evidence type="ECO:0000256" key="2">
    <source>
        <dbReference type="ARBA" id="ARBA00022475"/>
    </source>
</evidence>
<feature type="transmembrane region" description="Helical" evidence="6">
    <location>
        <begin position="85"/>
        <end position="109"/>
    </location>
</feature>
<feature type="transmembrane region" description="Helical" evidence="6">
    <location>
        <begin position="282"/>
        <end position="304"/>
    </location>
</feature>